<dbReference type="EMBL" id="JAGDFL010000092">
    <property type="protein sequence ID" value="KAG7398042.1"/>
    <property type="molecule type" value="Genomic_DNA"/>
</dbReference>
<reference evidence="6" key="1">
    <citation type="submission" date="2021-02" db="EMBL/GenBank/DDBJ databases">
        <authorList>
            <person name="Palmer J.M."/>
        </authorList>
    </citation>
    <scope>NUCLEOTIDE SEQUENCE</scope>
    <source>
        <strain evidence="6">SCRP23</strain>
    </source>
</reference>
<dbReference type="OrthoDB" id="10253041at2759"/>
<dbReference type="Proteomes" id="UP000693981">
    <property type="component" value="Unassembled WGS sequence"/>
</dbReference>
<keyword evidence="6" id="KW-0121">Carboxypeptidase</keyword>
<dbReference type="AlphaFoldDB" id="A0A8T1WV93"/>
<evidence type="ECO:0000256" key="1">
    <source>
        <dbReference type="ARBA" id="ARBA00001947"/>
    </source>
</evidence>
<dbReference type="GO" id="GO:0008270">
    <property type="term" value="F:zinc ion binding"/>
    <property type="evidence" value="ECO:0007669"/>
    <property type="project" value="InterPro"/>
</dbReference>
<feature type="compositionally biased region" description="Polar residues" evidence="4">
    <location>
        <begin position="706"/>
        <end position="715"/>
    </location>
</feature>
<comment type="similarity">
    <text evidence="2 3">Belongs to the peptidase M14 family.</text>
</comment>
<dbReference type="InterPro" id="IPR040626">
    <property type="entry name" value="Pepdidase_M14_N"/>
</dbReference>
<protein>
    <submittedName>
        <fullName evidence="6">Cytosolic carboxypeptidase 2</fullName>
    </submittedName>
</protein>
<dbReference type="Pfam" id="PF00246">
    <property type="entry name" value="Peptidase_M14"/>
    <property type="match status" value="1"/>
</dbReference>
<feature type="domain" description="Peptidase M14" evidence="5">
    <location>
        <begin position="200"/>
        <end position="498"/>
    </location>
</feature>
<organism evidence="6 7">
    <name type="scientific">Phytophthora boehmeriae</name>
    <dbReference type="NCBI Taxonomy" id="109152"/>
    <lineage>
        <taxon>Eukaryota</taxon>
        <taxon>Sar</taxon>
        <taxon>Stramenopiles</taxon>
        <taxon>Oomycota</taxon>
        <taxon>Peronosporomycetes</taxon>
        <taxon>Peronosporales</taxon>
        <taxon>Peronosporaceae</taxon>
        <taxon>Phytophthora</taxon>
    </lineage>
</organism>
<feature type="compositionally biased region" description="Polar residues" evidence="4">
    <location>
        <begin position="663"/>
        <end position="674"/>
    </location>
</feature>
<dbReference type="PROSITE" id="PS52035">
    <property type="entry name" value="PEPTIDASE_M14"/>
    <property type="match status" value="1"/>
</dbReference>
<comment type="cofactor">
    <cofactor evidence="1">
        <name>Zn(2+)</name>
        <dbReference type="ChEBI" id="CHEBI:29105"/>
    </cofactor>
</comment>
<keyword evidence="6" id="KW-0378">Hydrolase</keyword>
<evidence type="ECO:0000256" key="3">
    <source>
        <dbReference type="PROSITE-ProRule" id="PRU01379"/>
    </source>
</evidence>
<dbReference type="GO" id="GO:0006508">
    <property type="term" value="P:proteolysis"/>
    <property type="evidence" value="ECO:0007669"/>
    <property type="project" value="InterPro"/>
</dbReference>
<dbReference type="PANTHER" id="PTHR12756">
    <property type="entry name" value="CYTOSOLIC CARBOXYPEPTIDASE"/>
    <property type="match status" value="1"/>
</dbReference>
<keyword evidence="7" id="KW-1185">Reference proteome</keyword>
<dbReference type="PANTHER" id="PTHR12756:SF45">
    <property type="entry name" value="CYTOSOLIC CARBOXYPEPTIDASE NNA1"/>
    <property type="match status" value="1"/>
</dbReference>
<feature type="compositionally biased region" description="Basic residues" evidence="4">
    <location>
        <begin position="683"/>
        <end position="693"/>
    </location>
</feature>
<feature type="active site" description="Proton donor/acceptor" evidence="3">
    <location>
        <position position="462"/>
    </location>
</feature>
<gene>
    <name evidence="6" type="primary">AGBL2</name>
    <name evidence="6" type="ORF">PHYBOEH_011773</name>
</gene>
<evidence type="ECO:0000256" key="2">
    <source>
        <dbReference type="ARBA" id="ARBA00005988"/>
    </source>
</evidence>
<feature type="region of interest" description="Disordered" evidence="4">
    <location>
        <begin position="575"/>
        <end position="733"/>
    </location>
</feature>
<proteinExistence type="inferred from homology"/>
<evidence type="ECO:0000259" key="5">
    <source>
        <dbReference type="PROSITE" id="PS52035"/>
    </source>
</evidence>
<comment type="caution">
    <text evidence="6">The sequence shown here is derived from an EMBL/GenBank/DDBJ whole genome shotgun (WGS) entry which is preliminary data.</text>
</comment>
<dbReference type="InterPro" id="IPR000834">
    <property type="entry name" value="Peptidase_M14"/>
</dbReference>
<evidence type="ECO:0000313" key="7">
    <source>
        <dbReference type="Proteomes" id="UP000693981"/>
    </source>
</evidence>
<dbReference type="InterPro" id="IPR050821">
    <property type="entry name" value="Cytosolic_carboxypeptidase"/>
</dbReference>
<keyword evidence="6" id="KW-0645">Protease</keyword>
<feature type="compositionally biased region" description="Acidic residues" evidence="4">
    <location>
        <begin position="606"/>
        <end position="615"/>
    </location>
</feature>
<sequence length="800" mass="89966">MGASNRDCSIPMKPEPILRESRALLENEAEEHEELEILARLHVYEYNQPSVFKNCSAPDDTLVFDSLFESGNLQRAERIFRKTASRVPQQEYEMLIHPDVKNGAYRQWFYFEVRNGRPGTTYRFALINLAKSGALFGQGLQPVVYSEKDAAAKGIGWCHRGTHVRYDVSVSSEAPPGANTLSFQYEFEHENDCVFFACLQPYTYTDLMDYLHQLERDPQRSLTFRRTELCQSLAQNSCDLLTITSPGKDGLPFDERRIIVLSSRVHPGEPNSSWMMQGMLDYLTGSSSGAVVLRQNFIFKVVPMLNPDGVINGNTRVSLAGWDLNRKWCNPIEQLFPTIYHLKRQLAKFQAHDRVAIYCDLHGHSINRNIFMYGCYTKKRPTVADAASTMLNAVPTPNSATRIAAVVTNVKTDPRVFPMIVARYASCFAFENCDFNVHKSKMTTARVVVNQELGVTNSYTLEASFCGSDFGTHKDTQFSTWDLEEMGRAWCKSLLVYYRLTNQVKTLDTESSKNQSLGQPYAVTHAPMYGCFAQPFANNVLPTEDEDSNHARDLLLDCEAAISALFAQSDITNEAEGFGDNDHDVTAVDSDLSGAEEDPIPPSSTLEDEEFAEDVQSERRKQYDDDSEAVVDADGYSSAPEECPSQKNHARKKTARRKPARGSMNSKAKLTGNITGRKGEVKSKKKKKRKKHSNTPATLLVLPSVMNGSGRNLNLLSRPIKSAPGYDKDPPTAEEKMRLSFTRARGELPALHLSIRDEEQQRQARLRQLWKHQHDDPKADEDSDSSSGRSEPEMHAANIQ</sequence>
<feature type="compositionally biased region" description="Basic residues" evidence="4">
    <location>
        <begin position="648"/>
        <end position="660"/>
    </location>
</feature>
<name>A0A8T1WV93_9STRA</name>
<dbReference type="GO" id="GO:0004181">
    <property type="term" value="F:metallocarboxypeptidase activity"/>
    <property type="evidence" value="ECO:0007669"/>
    <property type="project" value="InterPro"/>
</dbReference>
<dbReference type="Pfam" id="PF18027">
    <property type="entry name" value="Pepdidase_M14_N"/>
    <property type="match status" value="1"/>
</dbReference>
<accession>A0A8T1WV93</accession>
<evidence type="ECO:0000313" key="6">
    <source>
        <dbReference type="EMBL" id="KAG7398042.1"/>
    </source>
</evidence>
<feature type="region of interest" description="Disordered" evidence="4">
    <location>
        <begin position="752"/>
        <end position="800"/>
    </location>
</feature>
<evidence type="ECO:0000256" key="4">
    <source>
        <dbReference type="SAM" id="MobiDB-lite"/>
    </source>
</evidence>